<evidence type="ECO:0000313" key="2">
    <source>
        <dbReference type="EMBL" id="CAL6029587.1"/>
    </source>
</evidence>
<accession>A0AA86PM88</accession>
<dbReference type="AlphaFoldDB" id="A0AA86PM88"/>
<protein>
    <submittedName>
        <fullName evidence="2">Hypothetical_protein</fullName>
    </submittedName>
</protein>
<evidence type="ECO:0000313" key="3">
    <source>
        <dbReference type="Proteomes" id="UP001642409"/>
    </source>
</evidence>
<dbReference type="Proteomes" id="UP001642409">
    <property type="component" value="Unassembled WGS sequence"/>
</dbReference>
<evidence type="ECO:0000313" key="1">
    <source>
        <dbReference type="EMBL" id="CAI9937697.1"/>
    </source>
</evidence>
<proteinExistence type="predicted"/>
<dbReference type="EMBL" id="CATOUU010000647">
    <property type="protein sequence ID" value="CAI9937697.1"/>
    <property type="molecule type" value="Genomic_DNA"/>
</dbReference>
<reference evidence="1" key="1">
    <citation type="submission" date="2023-06" db="EMBL/GenBank/DDBJ databases">
        <authorList>
            <person name="Kurt Z."/>
        </authorList>
    </citation>
    <scope>NUCLEOTIDE SEQUENCE</scope>
</reference>
<dbReference type="EMBL" id="CAXDID020000110">
    <property type="protein sequence ID" value="CAL6029587.1"/>
    <property type="molecule type" value="Genomic_DNA"/>
</dbReference>
<organism evidence="1">
    <name type="scientific">Hexamita inflata</name>
    <dbReference type="NCBI Taxonomy" id="28002"/>
    <lineage>
        <taxon>Eukaryota</taxon>
        <taxon>Metamonada</taxon>
        <taxon>Diplomonadida</taxon>
        <taxon>Hexamitidae</taxon>
        <taxon>Hexamitinae</taxon>
        <taxon>Hexamita</taxon>
    </lineage>
</organism>
<sequence length="204" mass="23652">MASDVTHFNIWFCCRLQQSQLQHDSFNCNSTINVRCLFHVLSEMLRQMSHFGSNCLNTPQFTQPRTPRSAIQLCSLLFIRCVDRHSEWCPTRKFAMSLAHSHVIRFSFIFKSFTFTALCLQLLTHGGQPARLLYDSISRARRRCLQTSKRRCLIFWFCCRSLAIAVVSELEEATEPALARRHSTPRPTARLPAVNLGRRNQFRA</sequence>
<name>A0AA86PM88_9EUKA</name>
<keyword evidence="3" id="KW-1185">Reference proteome</keyword>
<gene>
    <name evidence="1" type="ORF">HINF_LOCUS25342</name>
    <name evidence="2" type="ORF">HINF_LOCUS32464</name>
</gene>
<reference evidence="2 3" key="2">
    <citation type="submission" date="2024-07" db="EMBL/GenBank/DDBJ databases">
        <authorList>
            <person name="Akdeniz Z."/>
        </authorList>
    </citation>
    <scope>NUCLEOTIDE SEQUENCE [LARGE SCALE GENOMIC DNA]</scope>
</reference>
<comment type="caution">
    <text evidence="1">The sequence shown here is derived from an EMBL/GenBank/DDBJ whole genome shotgun (WGS) entry which is preliminary data.</text>
</comment>